<keyword evidence="2 5" id="KW-0812">Transmembrane</keyword>
<keyword evidence="3 5" id="KW-1133">Transmembrane helix</keyword>
<name>A0ABS6LN10_9GAMM</name>
<evidence type="ECO:0000313" key="7">
    <source>
        <dbReference type="EMBL" id="MBU9848317.1"/>
    </source>
</evidence>
<dbReference type="PANTHER" id="PTHR37422">
    <property type="entry name" value="TEICHURONIC ACID BIOSYNTHESIS PROTEIN TUAE"/>
    <property type="match status" value="1"/>
</dbReference>
<organism evidence="7 8">
    <name type="scientific">Rahnella ecdela</name>
    <dbReference type="NCBI Taxonomy" id="2816250"/>
    <lineage>
        <taxon>Bacteria</taxon>
        <taxon>Pseudomonadati</taxon>
        <taxon>Pseudomonadota</taxon>
        <taxon>Gammaproteobacteria</taxon>
        <taxon>Enterobacterales</taxon>
        <taxon>Yersiniaceae</taxon>
        <taxon>Rahnella</taxon>
    </lineage>
</organism>
<dbReference type="RefSeq" id="WP_217151468.1">
    <property type="nucleotide sequence ID" value="NZ_JAFMOY010000133.1"/>
</dbReference>
<keyword evidence="8" id="KW-1185">Reference proteome</keyword>
<gene>
    <name evidence="7" type="ORF">J1784_25340</name>
</gene>
<feature type="transmembrane region" description="Helical" evidence="5">
    <location>
        <begin position="222"/>
        <end position="238"/>
    </location>
</feature>
<evidence type="ECO:0000256" key="5">
    <source>
        <dbReference type="SAM" id="Phobius"/>
    </source>
</evidence>
<keyword evidence="7" id="KW-0436">Ligase</keyword>
<evidence type="ECO:0000313" key="8">
    <source>
        <dbReference type="Proteomes" id="UP000739284"/>
    </source>
</evidence>
<reference evidence="7 8" key="1">
    <citation type="submission" date="2021-03" db="EMBL/GenBank/DDBJ databases">
        <title>Five novel Rahnella species.</title>
        <authorList>
            <person name="Brady C."/>
            <person name="Asselin J."/>
            <person name="Beer S."/>
            <person name="Bruberg M.B."/>
            <person name="Crampton B."/>
            <person name="Venter S."/>
            <person name="Arnold D."/>
            <person name="Denman S."/>
        </authorList>
    </citation>
    <scope>NUCLEOTIDE SEQUENCE [LARGE SCALE GENOMIC DNA]</scope>
    <source>
        <strain evidence="7 8">FRB 231</strain>
    </source>
</reference>
<feature type="transmembrane region" description="Helical" evidence="5">
    <location>
        <begin position="177"/>
        <end position="193"/>
    </location>
</feature>
<evidence type="ECO:0000256" key="1">
    <source>
        <dbReference type="ARBA" id="ARBA00004141"/>
    </source>
</evidence>
<feature type="domain" description="O-antigen ligase-related" evidence="6">
    <location>
        <begin position="206"/>
        <end position="336"/>
    </location>
</feature>
<evidence type="ECO:0000259" key="6">
    <source>
        <dbReference type="Pfam" id="PF04932"/>
    </source>
</evidence>
<feature type="transmembrane region" description="Helical" evidence="5">
    <location>
        <begin position="319"/>
        <end position="347"/>
    </location>
</feature>
<comment type="subcellular location">
    <subcellularLocation>
        <location evidence="1">Membrane</location>
        <topology evidence="1">Multi-pass membrane protein</topology>
    </subcellularLocation>
</comment>
<feature type="transmembrane region" description="Helical" evidence="5">
    <location>
        <begin position="125"/>
        <end position="146"/>
    </location>
</feature>
<dbReference type="Pfam" id="PF04932">
    <property type="entry name" value="Wzy_C"/>
    <property type="match status" value="1"/>
</dbReference>
<evidence type="ECO:0000256" key="3">
    <source>
        <dbReference type="ARBA" id="ARBA00022989"/>
    </source>
</evidence>
<evidence type="ECO:0000256" key="2">
    <source>
        <dbReference type="ARBA" id="ARBA00022692"/>
    </source>
</evidence>
<feature type="transmembrane region" description="Helical" evidence="5">
    <location>
        <begin position="285"/>
        <end position="307"/>
    </location>
</feature>
<proteinExistence type="predicted"/>
<dbReference type="PANTHER" id="PTHR37422:SF13">
    <property type="entry name" value="LIPOPOLYSACCHARIDE BIOSYNTHESIS PROTEIN PA4999-RELATED"/>
    <property type="match status" value="1"/>
</dbReference>
<feature type="transmembrane region" description="Helical" evidence="5">
    <location>
        <begin position="33"/>
        <end position="51"/>
    </location>
</feature>
<dbReference type="Proteomes" id="UP000739284">
    <property type="component" value="Unassembled WGS sequence"/>
</dbReference>
<keyword evidence="4 5" id="KW-0472">Membrane</keyword>
<sequence length="393" mass="44396">MQSVNKDSIAIQCSCLAMAIITLIPFGRGNISGLEISFPFSMLSLFFFLLIKRKKNKHSFYIILFISFWSVWVLSGITYSYLYYPGSTDHIPAFLRYFRMLEMYIPGVLILAFSRGINERQQKGITLFFIVLFVLVTLETSVGFFVQSQALTATQMYKYPGMGYVFRAGGVAKDSSAYSNLILLLGLTAFIELKTAGRNTLLFIIIFICFLINIYLSMSRSLLVAVLVYFIFTLGIERKIKPLTLILIAAFIISLLIFGMNNEYFSSFWGRLSGANQQDISSGRFTTWTLLLGLVGDNPLLGVGYRLSTEKYGLIPDNMFLSLSVETGVVGLVLYLSFLLSLCAFVYKNNRGKFPLIIAYIISGIFIDISTFWVSVPLFLFTMSIYKKRGVRD</sequence>
<dbReference type="EMBL" id="JAFMOY010000133">
    <property type="protein sequence ID" value="MBU9848317.1"/>
    <property type="molecule type" value="Genomic_DNA"/>
</dbReference>
<feature type="transmembrane region" description="Helical" evidence="5">
    <location>
        <begin position="359"/>
        <end position="386"/>
    </location>
</feature>
<protein>
    <submittedName>
        <fullName evidence="7">O-antigen ligase family protein</fullName>
    </submittedName>
</protein>
<dbReference type="InterPro" id="IPR051533">
    <property type="entry name" value="WaaL-like"/>
</dbReference>
<dbReference type="GO" id="GO:0016874">
    <property type="term" value="F:ligase activity"/>
    <property type="evidence" value="ECO:0007669"/>
    <property type="project" value="UniProtKB-KW"/>
</dbReference>
<feature type="transmembrane region" description="Helical" evidence="5">
    <location>
        <begin position="94"/>
        <end position="113"/>
    </location>
</feature>
<feature type="transmembrane region" description="Helical" evidence="5">
    <location>
        <begin position="9"/>
        <end position="27"/>
    </location>
</feature>
<feature type="transmembrane region" description="Helical" evidence="5">
    <location>
        <begin position="200"/>
        <end position="216"/>
    </location>
</feature>
<feature type="transmembrane region" description="Helical" evidence="5">
    <location>
        <begin position="245"/>
        <end position="265"/>
    </location>
</feature>
<evidence type="ECO:0000256" key="4">
    <source>
        <dbReference type="ARBA" id="ARBA00023136"/>
    </source>
</evidence>
<feature type="transmembrane region" description="Helical" evidence="5">
    <location>
        <begin position="60"/>
        <end position="82"/>
    </location>
</feature>
<dbReference type="InterPro" id="IPR007016">
    <property type="entry name" value="O-antigen_ligase-rel_domated"/>
</dbReference>
<accession>A0ABS6LN10</accession>
<comment type="caution">
    <text evidence="7">The sequence shown here is derived from an EMBL/GenBank/DDBJ whole genome shotgun (WGS) entry which is preliminary data.</text>
</comment>